<dbReference type="RefSeq" id="WP_091614639.1">
    <property type="nucleotide sequence ID" value="NZ_FNNC01000004.1"/>
</dbReference>
<gene>
    <name evidence="2" type="ORF">SAMN05421781_2073</name>
</gene>
<dbReference type="Proteomes" id="UP000199488">
    <property type="component" value="Unassembled WGS sequence"/>
</dbReference>
<organism evidence="2 3">
    <name type="scientific">Marinococcus luteus</name>
    <dbReference type="NCBI Taxonomy" id="1122204"/>
    <lineage>
        <taxon>Bacteria</taxon>
        <taxon>Bacillati</taxon>
        <taxon>Bacillota</taxon>
        <taxon>Bacilli</taxon>
        <taxon>Bacillales</taxon>
        <taxon>Bacillaceae</taxon>
        <taxon>Marinococcus</taxon>
    </lineage>
</organism>
<dbReference type="InterPro" id="IPR036291">
    <property type="entry name" value="NAD(P)-bd_dom_sf"/>
</dbReference>
<dbReference type="Gene3D" id="3.40.50.720">
    <property type="entry name" value="NAD(P)-binding Rossmann-like Domain"/>
    <property type="match status" value="1"/>
</dbReference>
<reference evidence="2 3" key="1">
    <citation type="submission" date="2016-10" db="EMBL/GenBank/DDBJ databases">
        <authorList>
            <person name="de Groot N.N."/>
        </authorList>
    </citation>
    <scope>NUCLEOTIDE SEQUENCE [LARGE SCALE GENOMIC DNA]</scope>
    <source>
        <strain evidence="2 3">DSM 23126</strain>
    </source>
</reference>
<dbReference type="CDD" id="cd05243">
    <property type="entry name" value="SDR_a5"/>
    <property type="match status" value="1"/>
</dbReference>
<dbReference type="PANTHER" id="PTHR15020:SF50">
    <property type="entry name" value="UPF0659 PROTEIN YMR090W"/>
    <property type="match status" value="1"/>
</dbReference>
<dbReference type="PANTHER" id="PTHR15020">
    <property type="entry name" value="FLAVIN REDUCTASE-RELATED"/>
    <property type="match status" value="1"/>
</dbReference>
<dbReference type="Pfam" id="PF13460">
    <property type="entry name" value="NAD_binding_10"/>
    <property type="match status" value="1"/>
</dbReference>
<dbReference type="STRING" id="1122204.SAMN05421781_2073"/>
<accession>A0A1H2VGH8</accession>
<evidence type="ECO:0000259" key="1">
    <source>
        <dbReference type="Pfam" id="PF13460"/>
    </source>
</evidence>
<dbReference type="EMBL" id="FNNC01000004">
    <property type="protein sequence ID" value="SDW67320.1"/>
    <property type="molecule type" value="Genomic_DNA"/>
</dbReference>
<dbReference type="OrthoDB" id="9803892at2"/>
<name>A0A1H2VGH8_9BACI</name>
<keyword evidence="3" id="KW-1185">Reference proteome</keyword>
<dbReference type="SUPFAM" id="SSF51735">
    <property type="entry name" value="NAD(P)-binding Rossmann-fold domains"/>
    <property type="match status" value="1"/>
</dbReference>
<evidence type="ECO:0000313" key="3">
    <source>
        <dbReference type="Proteomes" id="UP000199488"/>
    </source>
</evidence>
<dbReference type="AlphaFoldDB" id="A0A1H2VGH8"/>
<protein>
    <submittedName>
        <fullName evidence="2">NAD(P)H-binding</fullName>
    </submittedName>
</protein>
<sequence length="212" mass="23046">MNVLVIGANGKIARHLVEELKETDHHVTALIRKEEQSEELKSLGADETLVRDLEGDISDAFAGKDAAVFAAGSGGHTGPDKTTIIDLWGSRKSVEASKAHGVKRFIQVSSMNTDEPENGPEKMRHYFIAKRVADDYLEESGLDYTIVRPGVLTNDDPSGTVQLKQKLNEKGEIPRADVAKVIAASLDTPGTIRKKFDLISGDQEIIAALNEL</sequence>
<evidence type="ECO:0000313" key="2">
    <source>
        <dbReference type="EMBL" id="SDW67320.1"/>
    </source>
</evidence>
<dbReference type="InterPro" id="IPR016040">
    <property type="entry name" value="NAD(P)-bd_dom"/>
</dbReference>
<feature type="domain" description="NAD(P)-binding" evidence="1">
    <location>
        <begin position="7"/>
        <end position="189"/>
    </location>
</feature>
<proteinExistence type="predicted"/>